<evidence type="ECO:0000313" key="2">
    <source>
        <dbReference type="EMBL" id="TNN54074.1"/>
    </source>
</evidence>
<dbReference type="AlphaFoldDB" id="A0A4Z2GMQ9"/>
<feature type="region of interest" description="Disordered" evidence="1">
    <location>
        <begin position="120"/>
        <end position="150"/>
    </location>
</feature>
<name>A0A4Z2GMQ9_9TELE</name>
<organism evidence="2 3">
    <name type="scientific">Liparis tanakae</name>
    <name type="common">Tanaka's snailfish</name>
    <dbReference type="NCBI Taxonomy" id="230148"/>
    <lineage>
        <taxon>Eukaryota</taxon>
        <taxon>Metazoa</taxon>
        <taxon>Chordata</taxon>
        <taxon>Craniata</taxon>
        <taxon>Vertebrata</taxon>
        <taxon>Euteleostomi</taxon>
        <taxon>Actinopterygii</taxon>
        <taxon>Neopterygii</taxon>
        <taxon>Teleostei</taxon>
        <taxon>Neoteleostei</taxon>
        <taxon>Acanthomorphata</taxon>
        <taxon>Eupercaria</taxon>
        <taxon>Perciformes</taxon>
        <taxon>Cottioidei</taxon>
        <taxon>Cottales</taxon>
        <taxon>Liparidae</taxon>
        <taxon>Liparis</taxon>
    </lineage>
</organism>
<protein>
    <submittedName>
        <fullName evidence="2">Uncharacterized protein</fullName>
    </submittedName>
</protein>
<dbReference type="EMBL" id="SRLO01000496">
    <property type="protein sequence ID" value="TNN54074.1"/>
    <property type="molecule type" value="Genomic_DNA"/>
</dbReference>
<feature type="region of interest" description="Disordered" evidence="1">
    <location>
        <begin position="78"/>
        <end position="100"/>
    </location>
</feature>
<keyword evidence="3" id="KW-1185">Reference proteome</keyword>
<feature type="compositionally biased region" description="Basic and acidic residues" evidence="1">
    <location>
        <begin position="130"/>
        <end position="150"/>
    </location>
</feature>
<evidence type="ECO:0000313" key="3">
    <source>
        <dbReference type="Proteomes" id="UP000314294"/>
    </source>
</evidence>
<dbReference type="Proteomes" id="UP000314294">
    <property type="component" value="Unassembled WGS sequence"/>
</dbReference>
<reference evidence="2 3" key="1">
    <citation type="submission" date="2019-03" db="EMBL/GenBank/DDBJ databases">
        <title>First draft genome of Liparis tanakae, snailfish: a comprehensive survey of snailfish specific genes.</title>
        <authorList>
            <person name="Kim W."/>
            <person name="Song I."/>
            <person name="Jeong J.-H."/>
            <person name="Kim D."/>
            <person name="Kim S."/>
            <person name="Ryu S."/>
            <person name="Song J.Y."/>
            <person name="Lee S.K."/>
        </authorList>
    </citation>
    <scope>NUCLEOTIDE SEQUENCE [LARGE SCALE GENOMIC DNA]</scope>
    <source>
        <tissue evidence="2">Muscle</tissue>
    </source>
</reference>
<comment type="caution">
    <text evidence="2">The sequence shown here is derived from an EMBL/GenBank/DDBJ whole genome shotgun (WGS) entry which is preliminary data.</text>
</comment>
<accession>A0A4Z2GMQ9</accession>
<evidence type="ECO:0000256" key="1">
    <source>
        <dbReference type="SAM" id="MobiDB-lite"/>
    </source>
</evidence>
<proteinExistence type="predicted"/>
<gene>
    <name evidence="2" type="ORF">EYF80_035695</name>
</gene>
<sequence>MQLQYHQTGIDKVHWTRCTGQGVLDKVYWTRCTGQGVLDKVYWTRLEIYLRAHLSAPRLEGVSDSRCVRAHIHSVCTEDAGRSTGPLPAKRGPFRGDEPVLPPVGAVSSVELSAVLNPPQLAGCSQTPTTERDRRMENWKKGRLKGKEAI</sequence>